<protein>
    <submittedName>
        <fullName evidence="1">Uncharacterized protein</fullName>
    </submittedName>
</protein>
<dbReference type="EMBL" id="HACA01014127">
    <property type="protein sequence ID" value="CDW31488.1"/>
    <property type="molecule type" value="Transcribed_RNA"/>
</dbReference>
<reference evidence="1" key="1">
    <citation type="submission" date="2014-05" db="EMBL/GenBank/DDBJ databases">
        <authorList>
            <person name="Chronopoulou M."/>
        </authorList>
    </citation>
    <scope>NUCLEOTIDE SEQUENCE</scope>
    <source>
        <tissue evidence="1">Whole organism</tissue>
    </source>
</reference>
<proteinExistence type="predicted"/>
<organism evidence="1">
    <name type="scientific">Lepeophtheirus salmonis</name>
    <name type="common">Salmon louse</name>
    <name type="synonym">Caligus salmonis</name>
    <dbReference type="NCBI Taxonomy" id="72036"/>
    <lineage>
        <taxon>Eukaryota</taxon>
        <taxon>Metazoa</taxon>
        <taxon>Ecdysozoa</taxon>
        <taxon>Arthropoda</taxon>
        <taxon>Crustacea</taxon>
        <taxon>Multicrustacea</taxon>
        <taxon>Hexanauplia</taxon>
        <taxon>Copepoda</taxon>
        <taxon>Siphonostomatoida</taxon>
        <taxon>Caligidae</taxon>
        <taxon>Lepeophtheirus</taxon>
    </lineage>
</organism>
<sequence>MNAIFIVFCTSNHAHKVLCYRV</sequence>
<evidence type="ECO:0000313" key="1">
    <source>
        <dbReference type="EMBL" id="CDW31488.1"/>
    </source>
</evidence>
<accession>A0A0K2TZR9</accession>
<name>A0A0K2TZR9_LEPSM</name>
<dbReference type="AlphaFoldDB" id="A0A0K2TZR9"/>